<organism evidence="1 2">
    <name type="scientific">Coleofasciculus chthonoplastes PCC 7420</name>
    <dbReference type="NCBI Taxonomy" id="118168"/>
    <lineage>
        <taxon>Bacteria</taxon>
        <taxon>Bacillati</taxon>
        <taxon>Cyanobacteriota</taxon>
        <taxon>Cyanophyceae</taxon>
        <taxon>Coleofasciculales</taxon>
        <taxon>Coleofasciculaceae</taxon>
        <taxon>Coleofasciculus</taxon>
    </lineage>
</organism>
<gene>
    <name evidence="1" type="ORF">MC7420_2035</name>
</gene>
<dbReference type="Proteomes" id="UP000003835">
    <property type="component" value="Unassembled WGS sequence"/>
</dbReference>
<dbReference type="EMBL" id="DS989845">
    <property type="protein sequence ID" value="EDX77032.1"/>
    <property type="molecule type" value="Genomic_DNA"/>
</dbReference>
<sequence>MFFLGEFSGLFWATQFIVDTKGNGVASFQPMASPCSGKIYPCSQT</sequence>
<dbReference type="AlphaFoldDB" id="B4VMJ6"/>
<evidence type="ECO:0000313" key="1">
    <source>
        <dbReference type="EMBL" id="EDX77032.1"/>
    </source>
</evidence>
<name>B4VMJ6_9CYAN</name>
<accession>B4VMJ6</accession>
<evidence type="ECO:0000313" key="2">
    <source>
        <dbReference type="Proteomes" id="UP000003835"/>
    </source>
</evidence>
<reference evidence="1 2" key="1">
    <citation type="submission" date="2008-07" db="EMBL/GenBank/DDBJ databases">
        <authorList>
            <person name="Tandeau de Marsac N."/>
            <person name="Ferriera S."/>
            <person name="Johnson J."/>
            <person name="Kravitz S."/>
            <person name="Beeson K."/>
            <person name="Sutton G."/>
            <person name="Rogers Y.-H."/>
            <person name="Friedman R."/>
            <person name="Frazier M."/>
            <person name="Venter J.C."/>
        </authorList>
    </citation>
    <scope>NUCLEOTIDE SEQUENCE [LARGE SCALE GENOMIC DNA]</scope>
    <source>
        <strain evidence="1 2">PCC 7420</strain>
    </source>
</reference>
<keyword evidence="2" id="KW-1185">Reference proteome</keyword>
<proteinExistence type="predicted"/>
<dbReference type="HOGENOM" id="CLU_3198465_0_0_3"/>
<protein>
    <submittedName>
        <fullName evidence="1">Uncharacterized protein</fullName>
    </submittedName>
</protein>